<feature type="domain" description="Peptidase M20 dimerisation" evidence="6">
    <location>
        <begin position="23"/>
        <end position="160"/>
    </location>
</feature>
<dbReference type="SUPFAM" id="SSF53187">
    <property type="entry name" value="Zn-dependent exopeptidases"/>
    <property type="match status" value="1"/>
</dbReference>
<evidence type="ECO:0000256" key="5">
    <source>
        <dbReference type="ARBA" id="ARBA00022833"/>
    </source>
</evidence>
<dbReference type="Pfam" id="PF07687">
    <property type="entry name" value="M20_dimer"/>
    <property type="match status" value="1"/>
</dbReference>
<evidence type="ECO:0000313" key="8">
    <source>
        <dbReference type="Proteomes" id="UP001276659"/>
    </source>
</evidence>
<dbReference type="GO" id="GO:0051603">
    <property type="term" value="P:proteolysis involved in protein catabolic process"/>
    <property type="evidence" value="ECO:0007669"/>
    <property type="project" value="TreeGrafter"/>
</dbReference>
<evidence type="ECO:0000256" key="4">
    <source>
        <dbReference type="ARBA" id="ARBA00022801"/>
    </source>
</evidence>
<keyword evidence="5" id="KW-0862">Zinc</keyword>
<gene>
    <name evidence="7" type="ORF">OEA41_010825</name>
</gene>
<keyword evidence="8" id="KW-1185">Reference proteome</keyword>
<dbReference type="GO" id="GO:0046872">
    <property type="term" value="F:metal ion binding"/>
    <property type="evidence" value="ECO:0007669"/>
    <property type="project" value="UniProtKB-KW"/>
</dbReference>
<evidence type="ECO:0000256" key="3">
    <source>
        <dbReference type="ARBA" id="ARBA00022723"/>
    </source>
</evidence>
<comment type="similarity">
    <text evidence="1">Belongs to the peptidase M20A family.</text>
</comment>
<dbReference type="SUPFAM" id="SSF55031">
    <property type="entry name" value="Bacterial exopeptidase dimerisation domain"/>
    <property type="match status" value="1"/>
</dbReference>
<dbReference type="Gene3D" id="1.10.150.900">
    <property type="match status" value="1"/>
</dbReference>
<dbReference type="InterPro" id="IPR036264">
    <property type="entry name" value="Bact_exopeptidase_dim_dom"/>
</dbReference>
<keyword evidence="2" id="KW-0645">Protease</keyword>
<organism evidence="7 8">
    <name type="scientific">Lepraria neglecta</name>
    <dbReference type="NCBI Taxonomy" id="209136"/>
    <lineage>
        <taxon>Eukaryota</taxon>
        <taxon>Fungi</taxon>
        <taxon>Dikarya</taxon>
        <taxon>Ascomycota</taxon>
        <taxon>Pezizomycotina</taxon>
        <taxon>Lecanoromycetes</taxon>
        <taxon>OSLEUM clade</taxon>
        <taxon>Lecanoromycetidae</taxon>
        <taxon>Lecanorales</taxon>
        <taxon>Lecanorineae</taxon>
        <taxon>Stereocaulaceae</taxon>
        <taxon>Lepraria</taxon>
    </lineage>
</organism>
<dbReference type="Proteomes" id="UP001276659">
    <property type="component" value="Unassembled WGS sequence"/>
</dbReference>
<comment type="caution">
    <text evidence="7">The sequence shown here is derived from an EMBL/GenBank/DDBJ whole genome shotgun (WGS) entry which is preliminary data.</text>
</comment>
<reference evidence="7" key="1">
    <citation type="submission" date="2022-11" db="EMBL/GenBank/DDBJ databases">
        <title>Chromosomal genome sequence assembly and mating type (MAT) locus characterization of the leprose asexual lichenized fungus Lepraria neglecta (Nyl.) Erichsen.</title>
        <authorList>
            <person name="Allen J.L."/>
            <person name="Pfeffer B."/>
        </authorList>
    </citation>
    <scope>NUCLEOTIDE SEQUENCE</scope>
    <source>
        <strain evidence="7">Allen 5258</strain>
    </source>
</reference>
<name>A0AAE0DI19_9LECA</name>
<evidence type="ECO:0000256" key="2">
    <source>
        <dbReference type="ARBA" id="ARBA00022670"/>
    </source>
</evidence>
<dbReference type="GO" id="GO:0004180">
    <property type="term" value="F:carboxypeptidase activity"/>
    <property type="evidence" value="ECO:0007669"/>
    <property type="project" value="TreeGrafter"/>
</dbReference>
<dbReference type="PANTHER" id="PTHR45962:SF1">
    <property type="entry name" value="N-FATTY-ACYL-AMINO ACID SYNTHASE_HYDROLASE PM20D1"/>
    <property type="match status" value="1"/>
</dbReference>
<dbReference type="GO" id="GO:0000328">
    <property type="term" value="C:fungal-type vacuole lumen"/>
    <property type="evidence" value="ECO:0007669"/>
    <property type="project" value="TreeGrafter"/>
</dbReference>
<dbReference type="InterPro" id="IPR047177">
    <property type="entry name" value="Pept_M20A"/>
</dbReference>
<keyword evidence="3" id="KW-0479">Metal-binding</keyword>
<dbReference type="EMBL" id="JASNWA010000011">
    <property type="protein sequence ID" value="KAK3167698.1"/>
    <property type="molecule type" value="Genomic_DNA"/>
</dbReference>
<sequence length="259" mass="28927">MILDEGGMGLTTVGEYVYARSAVAEKGYMDAELTLEVFGGHSSRPPLHSGIGIMAEMIVALEQNPYEPVLTRTNPLRGYLECQAKYTPHELEPWLRTALERDDEGSNIAERLADERGPQAVDIIRGGDKVNALPQTVSATVNYQIAPHDSLKIIKSKIAKLNPVWRTFSATIRQVFEDTKTLAGKKVIPVGDIMQGNTDTIQYWNLTRNIYRFSPAREGTRFGVHTINEHIDMMTHVEGTRLYYGESFFHLDAKAGKMG</sequence>
<dbReference type="Gene3D" id="3.30.70.360">
    <property type="match status" value="1"/>
</dbReference>
<protein>
    <recommendedName>
        <fullName evidence="6">Peptidase M20 dimerisation domain-containing protein</fullName>
    </recommendedName>
</protein>
<evidence type="ECO:0000256" key="1">
    <source>
        <dbReference type="ARBA" id="ARBA00006247"/>
    </source>
</evidence>
<dbReference type="AlphaFoldDB" id="A0AAE0DI19"/>
<evidence type="ECO:0000313" key="7">
    <source>
        <dbReference type="EMBL" id="KAK3167698.1"/>
    </source>
</evidence>
<dbReference type="PANTHER" id="PTHR45962">
    <property type="entry name" value="N-FATTY-ACYL-AMINO ACID SYNTHASE/HYDROLASE PM20D1"/>
    <property type="match status" value="1"/>
</dbReference>
<evidence type="ECO:0000259" key="6">
    <source>
        <dbReference type="Pfam" id="PF07687"/>
    </source>
</evidence>
<proteinExistence type="inferred from homology"/>
<accession>A0AAE0DI19</accession>
<dbReference type="InterPro" id="IPR011650">
    <property type="entry name" value="Peptidase_M20_dimer"/>
</dbReference>
<keyword evidence="4" id="KW-0378">Hydrolase</keyword>